<evidence type="ECO:0000256" key="4">
    <source>
        <dbReference type="SAM" id="MobiDB-lite"/>
    </source>
</evidence>
<dbReference type="PRINTS" id="PR00420">
    <property type="entry name" value="RNGMNOXGNASE"/>
</dbReference>
<name>A0ABT0K6C8_9ACTN</name>
<evidence type="ECO:0000256" key="2">
    <source>
        <dbReference type="ARBA" id="ARBA00022630"/>
    </source>
</evidence>
<proteinExistence type="predicted"/>
<reference evidence="6 7" key="1">
    <citation type="submission" date="2022-04" db="EMBL/GenBank/DDBJ databases">
        <title>Genome diversity in the genus Frankia.</title>
        <authorList>
            <person name="Carlos-Shanley C."/>
            <person name="Hahn D."/>
        </authorList>
    </citation>
    <scope>NUCLEOTIDE SEQUENCE [LARGE SCALE GENOMIC DNA]</scope>
    <source>
        <strain evidence="6 7">Ag45/Mut15</strain>
    </source>
</reference>
<keyword evidence="7" id="KW-1185">Reference proteome</keyword>
<dbReference type="InterPro" id="IPR050641">
    <property type="entry name" value="RIFMO-like"/>
</dbReference>
<evidence type="ECO:0000256" key="1">
    <source>
        <dbReference type="ARBA" id="ARBA00001974"/>
    </source>
</evidence>
<evidence type="ECO:0000259" key="5">
    <source>
        <dbReference type="Pfam" id="PF01494"/>
    </source>
</evidence>
<protein>
    <submittedName>
        <fullName evidence="6">FAD-dependent monooxygenase</fullName>
    </submittedName>
</protein>
<evidence type="ECO:0000313" key="6">
    <source>
        <dbReference type="EMBL" id="MCK9879069.1"/>
    </source>
</evidence>
<dbReference type="InterPro" id="IPR036188">
    <property type="entry name" value="FAD/NAD-bd_sf"/>
</dbReference>
<feature type="compositionally biased region" description="Low complexity" evidence="4">
    <location>
        <begin position="572"/>
        <end position="587"/>
    </location>
</feature>
<dbReference type="Pfam" id="PF01494">
    <property type="entry name" value="FAD_binding_3"/>
    <property type="match status" value="1"/>
</dbReference>
<accession>A0ABT0K6C8</accession>
<organism evidence="6 7">
    <name type="scientific">Frankia umida</name>
    <dbReference type="NCBI Taxonomy" id="573489"/>
    <lineage>
        <taxon>Bacteria</taxon>
        <taxon>Bacillati</taxon>
        <taxon>Actinomycetota</taxon>
        <taxon>Actinomycetes</taxon>
        <taxon>Frankiales</taxon>
        <taxon>Frankiaceae</taxon>
        <taxon>Frankia</taxon>
    </lineage>
</organism>
<dbReference type="GO" id="GO:0004497">
    <property type="term" value="F:monooxygenase activity"/>
    <property type="evidence" value="ECO:0007669"/>
    <property type="project" value="UniProtKB-KW"/>
</dbReference>
<keyword evidence="2" id="KW-0285">Flavoprotein</keyword>
<comment type="caution">
    <text evidence="6">The sequence shown here is derived from an EMBL/GenBank/DDBJ whole genome shotgun (WGS) entry which is preliminary data.</text>
</comment>
<dbReference type="PANTHER" id="PTHR43004">
    <property type="entry name" value="TRK SYSTEM POTASSIUM UPTAKE PROTEIN"/>
    <property type="match status" value="1"/>
</dbReference>
<gene>
    <name evidence="6" type="ORF">MXD59_25480</name>
</gene>
<keyword evidence="6" id="KW-0560">Oxidoreductase</keyword>
<dbReference type="Gene3D" id="3.50.50.60">
    <property type="entry name" value="FAD/NAD(P)-binding domain"/>
    <property type="match status" value="1"/>
</dbReference>
<keyword evidence="6" id="KW-0503">Monooxygenase</keyword>
<dbReference type="InterPro" id="IPR002938">
    <property type="entry name" value="FAD-bd"/>
</dbReference>
<keyword evidence="3" id="KW-0274">FAD</keyword>
<feature type="non-terminal residue" evidence="6">
    <location>
        <position position="610"/>
    </location>
</feature>
<feature type="region of interest" description="Disordered" evidence="4">
    <location>
        <begin position="529"/>
        <end position="610"/>
    </location>
</feature>
<dbReference type="Gene3D" id="3.30.70.2450">
    <property type="match status" value="1"/>
</dbReference>
<feature type="domain" description="FAD-binding" evidence="5">
    <location>
        <begin position="5"/>
        <end position="332"/>
    </location>
</feature>
<evidence type="ECO:0000256" key="3">
    <source>
        <dbReference type="ARBA" id="ARBA00022827"/>
    </source>
</evidence>
<feature type="compositionally biased region" description="Low complexity" evidence="4">
    <location>
        <begin position="539"/>
        <end position="558"/>
    </location>
</feature>
<comment type="cofactor">
    <cofactor evidence="1">
        <name>FAD</name>
        <dbReference type="ChEBI" id="CHEBI:57692"/>
    </cofactor>
</comment>
<dbReference type="Proteomes" id="UP001201873">
    <property type="component" value="Unassembled WGS sequence"/>
</dbReference>
<evidence type="ECO:0000313" key="7">
    <source>
        <dbReference type="Proteomes" id="UP001201873"/>
    </source>
</evidence>
<dbReference type="PANTHER" id="PTHR43004:SF19">
    <property type="entry name" value="BINDING MONOOXYGENASE, PUTATIVE (JCVI)-RELATED"/>
    <property type="match status" value="1"/>
</dbReference>
<dbReference type="SUPFAM" id="SSF51905">
    <property type="entry name" value="FAD/NAD(P)-binding domain"/>
    <property type="match status" value="1"/>
</dbReference>
<sequence length="610" mass="63205">MSSATSVLIVGAGPCGLALAAVLTRLGTSVRVIDAADAAGTGSRAILLWPPALEVLDDLGVLDEARQLGFAPHAMNYYLTGRRTVRIGLDPRNRPLVLPQEHTSRLLSKALTEQGVAVEWSTRATDLTVSEHGVVVEVTRPAGTETITADWLIGADGVGSAVRQRLGIEFPGGDVPLTVLLAEGIVDGGFARDELHYHFGQAGPLLCAPLPGGFVRLASPLAPDTALSTELVQRLVDLRGPGGLTVGALGTLTTFTSQERIAATLRLRRAFLIGDAAHTHSPIGGQGLNLGLSDVRNLGWKLAGVVQGRLAESVLDTYDPERRQAAEQTVQTAARLIRLAVLRGAKARVRNAGWDVLQRTGSLRRWYAPLLAGWRTRYPLLLGEPEPAGALSPGGLLRGAGLGGRGLGGRGLGGRGLGRASRRGLPPAGARTPAWIPAAGPIRSATAAGRLRLVTRGPAAPTRPDGSTGQVADSLVGAARAVTDRFPSLVSHEHVADGPAGFVLLRPDGYVSASGSRTAELAEVERLLTVLSPRPRTQAPTTEAASGPATSSSGSTASNGEPVSAPQDTPRRGPGAAPPKGRGAGPRMGKRPGTEPRQSDPLLDGNPGYT</sequence>
<dbReference type="RefSeq" id="WP_248827118.1">
    <property type="nucleotide sequence ID" value="NZ_JALKFT010000065.1"/>
</dbReference>
<dbReference type="EMBL" id="JALKFT010000065">
    <property type="protein sequence ID" value="MCK9879069.1"/>
    <property type="molecule type" value="Genomic_DNA"/>
</dbReference>